<reference evidence="1 2" key="1">
    <citation type="submission" date="2018-02" db="EMBL/GenBank/DDBJ databases">
        <title>Genomic characterization of three novel Basilisk-like phages infecting Bacillus anthracis.</title>
        <authorList>
            <person name="Farlow J."/>
            <person name="Bolkvadze D."/>
            <person name="Leshkasheli L."/>
            <person name="Kusradze I."/>
            <person name="Kotorashvili A."/>
            <person name="Kotaria N."/>
            <person name="Balarjishvili N."/>
            <person name="Kvachadze L."/>
            <person name="Nikolich M."/>
            <person name="Kutateladze M."/>
        </authorList>
    </citation>
    <scope>NUCLEOTIDE SEQUENCE [LARGE SCALE GENOMIC DNA]</scope>
</reference>
<keyword evidence="2" id="KW-1185">Reference proteome</keyword>
<protein>
    <submittedName>
        <fullName evidence="1">Uncharacterized protein</fullName>
    </submittedName>
</protein>
<dbReference type="EMBL" id="MG967618">
    <property type="protein sequence ID" value="AXY83300.1"/>
    <property type="molecule type" value="Genomic_DNA"/>
</dbReference>
<evidence type="ECO:0000313" key="1">
    <source>
        <dbReference type="EMBL" id="AXY83300.1"/>
    </source>
</evidence>
<sequence length="57" mass="6555">MNETKAVNSEELWKQHVELLRYVDIIENKALRQVIKTKVLDVAHVAKESLETLEGGH</sequence>
<organism evidence="1 2">
    <name type="scientific">Bacillus phage v_B-Bak10</name>
    <dbReference type="NCBI Taxonomy" id="2094736"/>
    <lineage>
        <taxon>Viruses</taxon>
        <taxon>Duplodnaviria</taxon>
        <taxon>Heunggongvirae</taxon>
        <taxon>Uroviricota</taxon>
        <taxon>Caudoviricetes</taxon>
        <taxon>Sejongvirinae</taxon>
        <taxon>Basiliskvirus</taxon>
        <taxon>Basiliskvirus bak10</taxon>
    </lineage>
</organism>
<proteinExistence type="predicted"/>
<name>A0A385IKB2_9CAUD</name>
<dbReference type="Proteomes" id="UP000262714">
    <property type="component" value="Segment"/>
</dbReference>
<evidence type="ECO:0000313" key="2">
    <source>
        <dbReference type="Proteomes" id="UP000262714"/>
    </source>
</evidence>
<accession>A0A385IKB2</accession>
<gene>
    <name evidence="1" type="ORF">vBBBak10_036</name>
</gene>